<evidence type="ECO:0000256" key="1">
    <source>
        <dbReference type="SAM" id="MobiDB-lite"/>
    </source>
</evidence>
<protein>
    <submittedName>
        <fullName evidence="2">Uncharacterized protein</fullName>
    </submittedName>
</protein>
<organism evidence="2 3">
    <name type="scientific">Cristinia sonorae</name>
    <dbReference type="NCBI Taxonomy" id="1940300"/>
    <lineage>
        <taxon>Eukaryota</taxon>
        <taxon>Fungi</taxon>
        <taxon>Dikarya</taxon>
        <taxon>Basidiomycota</taxon>
        <taxon>Agaricomycotina</taxon>
        <taxon>Agaricomycetes</taxon>
        <taxon>Agaricomycetidae</taxon>
        <taxon>Agaricales</taxon>
        <taxon>Pleurotineae</taxon>
        <taxon>Stephanosporaceae</taxon>
        <taxon>Cristinia</taxon>
    </lineage>
</organism>
<feature type="compositionally biased region" description="Low complexity" evidence="1">
    <location>
        <begin position="26"/>
        <end position="41"/>
    </location>
</feature>
<feature type="compositionally biased region" description="Basic residues" evidence="1">
    <location>
        <begin position="46"/>
        <end position="57"/>
    </location>
</feature>
<sequence>MDATTENKDIQPEETRQPGSSSTQVTSDPKSSSPSSLGTPTDITRKPKRKRHSKKRPQLYFPEPIPPQLMDPLSSRYYFGAYVTRARIMEVYAEYCGERDPDLREGELGWDELAFFQEVLEDGWGSQAFLGLFDIELWHKTHYKDIASAWDGDDVVFVGVVRIEDGKGKQLVHSDTPALTVNKVKILEELCGTKPCWWGVIFCG</sequence>
<keyword evidence="3" id="KW-1185">Reference proteome</keyword>
<feature type="compositionally biased region" description="Basic and acidic residues" evidence="1">
    <location>
        <begin position="1"/>
        <end position="16"/>
    </location>
</feature>
<evidence type="ECO:0000313" key="3">
    <source>
        <dbReference type="Proteomes" id="UP000813824"/>
    </source>
</evidence>
<gene>
    <name evidence="2" type="ORF">BXZ70DRAFT_1010650</name>
</gene>
<name>A0A8K0XMB9_9AGAR</name>
<dbReference type="Proteomes" id="UP000813824">
    <property type="component" value="Unassembled WGS sequence"/>
</dbReference>
<dbReference type="EMBL" id="JAEVFJ010000030">
    <property type="protein sequence ID" value="KAH8093166.1"/>
    <property type="molecule type" value="Genomic_DNA"/>
</dbReference>
<proteinExistence type="predicted"/>
<comment type="caution">
    <text evidence="2">The sequence shown here is derived from an EMBL/GenBank/DDBJ whole genome shotgun (WGS) entry which is preliminary data.</text>
</comment>
<dbReference type="AlphaFoldDB" id="A0A8K0XMB9"/>
<feature type="region of interest" description="Disordered" evidence="1">
    <location>
        <begin position="1"/>
        <end position="65"/>
    </location>
</feature>
<reference evidence="2" key="1">
    <citation type="journal article" date="2021" name="New Phytol.">
        <title>Evolutionary innovations through gain and loss of genes in the ectomycorrhizal Boletales.</title>
        <authorList>
            <person name="Wu G."/>
            <person name="Miyauchi S."/>
            <person name="Morin E."/>
            <person name="Kuo A."/>
            <person name="Drula E."/>
            <person name="Varga T."/>
            <person name="Kohler A."/>
            <person name="Feng B."/>
            <person name="Cao Y."/>
            <person name="Lipzen A."/>
            <person name="Daum C."/>
            <person name="Hundley H."/>
            <person name="Pangilinan J."/>
            <person name="Johnson J."/>
            <person name="Barry K."/>
            <person name="LaButti K."/>
            <person name="Ng V."/>
            <person name="Ahrendt S."/>
            <person name="Min B."/>
            <person name="Choi I.G."/>
            <person name="Park H."/>
            <person name="Plett J.M."/>
            <person name="Magnuson J."/>
            <person name="Spatafora J.W."/>
            <person name="Nagy L.G."/>
            <person name="Henrissat B."/>
            <person name="Grigoriev I.V."/>
            <person name="Yang Z.L."/>
            <person name="Xu J."/>
            <person name="Martin F.M."/>
        </authorList>
    </citation>
    <scope>NUCLEOTIDE SEQUENCE</scope>
    <source>
        <strain evidence="2">KKN 215</strain>
    </source>
</reference>
<accession>A0A8K0XMB9</accession>
<evidence type="ECO:0000313" key="2">
    <source>
        <dbReference type="EMBL" id="KAH8093166.1"/>
    </source>
</evidence>